<dbReference type="PANTHER" id="PTHR45695">
    <property type="entry name" value="LEUCOKININ RECEPTOR-RELATED"/>
    <property type="match status" value="1"/>
</dbReference>
<feature type="region of interest" description="Disordered" evidence="10">
    <location>
        <begin position="333"/>
        <end position="361"/>
    </location>
</feature>
<evidence type="ECO:0000313" key="14">
    <source>
        <dbReference type="WBParaSite" id="nRc.2.0.1.t15778-RA"/>
    </source>
</evidence>
<dbReference type="Proteomes" id="UP000887565">
    <property type="component" value="Unplaced"/>
</dbReference>
<evidence type="ECO:0000313" key="13">
    <source>
        <dbReference type="Proteomes" id="UP000887565"/>
    </source>
</evidence>
<evidence type="ECO:0000256" key="2">
    <source>
        <dbReference type="ARBA" id="ARBA00010663"/>
    </source>
</evidence>
<reference evidence="14" key="1">
    <citation type="submission" date="2022-11" db="UniProtKB">
        <authorList>
            <consortium name="WormBaseParasite"/>
        </authorList>
    </citation>
    <scope>IDENTIFICATION</scope>
</reference>
<evidence type="ECO:0000256" key="7">
    <source>
        <dbReference type="ARBA" id="ARBA00023170"/>
    </source>
</evidence>
<feature type="transmembrane region" description="Helical" evidence="11">
    <location>
        <begin position="371"/>
        <end position="392"/>
    </location>
</feature>
<accession>A0A915INK3</accession>
<dbReference type="PRINTS" id="PR01012">
    <property type="entry name" value="NRPEPTIDEYR"/>
</dbReference>
<keyword evidence="6 11" id="KW-0472">Membrane</keyword>
<dbReference type="PROSITE" id="PS50262">
    <property type="entry name" value="G_PROTEIN_RECEP_F1_2"/>
    <property type="match status" value="1"/>
</dbReference>
<evidence type="ECO:0000256" key="1">
    <source>
        <dbReference type="ARBA" id="ARBA00004141"/>
    </source>
</evidence>
<protein>
    <submittedName>
        <fullName evidence="14">G-protein coupled receptors family 1 profile domain-containing protein</fullName>
    </submittedName>
</protein>
<dbReference type="PRINTS" id="PR00237">
    <property type="entry name" value="GPCRRHODOPSN"/>
</dbReference>
<evidence type="ECO:0000256" key="3">
    <source>
        <dbReference type="ARBA" id="ARBA00022692"/>
    </source>
</evidence>
<keyword evidence="7 9" id="KW-0675">Receptor</keyword>
<proteinExistence type="inferred from homology"/>
<dbReference type="WBParaSite" id="nRc.2.0.1.t15778-RA">
    <property type="protein sequence ID" value="nRc.2.0.1.t15778-RA"/>
    <property type="gene ID" value="nRc.2.0.1.g15778"/>
</dbReference>
<dbReference type="InterPro" id="IPR000276">
    <property type="entry name" value="GPCR_Rhodpsn"/>
</dbReference>
<comment type="subcellular location">
    <subcellularLocation>
        <location evidence="1">Membrane</location>
        <topology evidence="1">Multi-pass membrane protein</topology>
    </subcellularLocation>
</comment>
<keyword evidence="4 11" id="KW-1133">Transmembrane helix</keyword>
<keyword evidence="13" id="KW-1185">Reference proteome</keyword>
<name>A0A915INK3_ROMCU</name>
<sequence length="541" mass="61829">MNDKSGRKKSTPVADSLKDWKPISFSLVIFSHRHWLSFEPTDMSCSLVVSDAADFYDSDSTDTADVGQRRNYTAYDCNCSNPEFLYVDVCDCDYPTEEPLTKILDDVLLIGFFYAIVFAVGVLGNVTVIYAVSHYSRLRTVTNVFLASLSISDLFLLLFCIPIQYVKYLSHTWIMGSFLCSSVHYVQMFTMTCSVLTLTTISIERYLAIAQPIRSLSLSSMGRAKRTLTVIWILSMFLAAPAWITNQTESFTTKKKRMATWCSRWYPKPVHVFEKLFVLYQTVILFAVPVATMTFCYLRIGCILYSAEREFYHDPEQSETIVDFLSPSPSKFGAADAIENNDKKPESSMDEEEDKQEPLLKDRKKKNREEIVIRMLIAIVLLFIICWSPYLVDDFLVAFRLICGQSNTDLLRYMRMAFALMAYSNSCQNPVVYAFMSKQFKQVFGKYYRKLCCCCSTLSSSSFPGSKIVGVAVEMAASKMATVRCPSDPTKIRGEYSIKQLKDSRQYMHSLGPDPIIIDCKEKKNEKKLQSQLQNDFLREI</sequence>
<dbReference type="CDD" id="cd15001">
    <property type="entry name" value="7tmA_GPRnna14-like"/>
    <property type="match status" value="1"/>
</dbReference>
<evidence type="ECO:0000256" key="5">
    <source>
        <dbReference type="ARBA" id="ARBA00023040"/>
    </source>
</evidence>
<evidence type="ECO:0000256" key="9">
    <source>
        <dbReference type="RuleBase" id="RU000688"/>
    </source>
</evidence>
<dbReference type="AlphaFoldDB" id="A0A915INK3"/>
<evidence type="ECO:0000259" key="12">
    <source>
        <dbReference type="PROSITE" id="PS50262"/>
    </source>
</evidence>
<dbReference type="PANTHER" id="PTHR45695:SF15">
    <property type="entry name" value="OPSIN RH2"/>
    <property type="match status" value="1"/>
</dbReference>
<dbReference type="GO" id="GO:0004983">
    <property type="term" value="F:neuropeptide Y receptor activity"/>
    <property type="evidence" value="ECO:0007669"/>
    <property type="project" value="InterPro"/>
</dbReference>
<dbReference type="PROSITE" id="PS00237">
    <property type="entry name" value="G_PROTEIN_RECEP_F1_1"/>
    <property type="match status" value="1"/>
</dbReference>
<feature type="transmembrane region" description="Helical" evidence="11">
    <location>
        <begin position="227"/>
        <end position="244"/>
    </location>
</feature>
<dbReference type="GO" id="GO:0005886">
    <property type="term" value="C:plasma membrane"/>
    <property type="evidence" value="ECO:0007669"/>
    <property type="project" value="TreeGrafter"/>
</dbReference>
<dbReference type="OMA" id="NSSECNC"/>
<comment type="similarity">
    <text evidence="2 9">Belongs to the G-protein coupled receptor 1 family.</text>
</comment>
<evidence type="ECO:0000256" key="10">
    <source>
        <dbReference type="SAM" id="MobiDB-lite"/>
    </source>
</evidence>
<evidence type="ECO:0000256" key="8">
    <source>
        <dbReference type="ARBA" id="ARBA00023224"/>
    </source>
</evidence>
<dbReference type="InterPro" id="IPR000611">
    <property type="entry name" value="NPY_rcpt"/>
</dbReference>
<organism evidence="13 14">
    <name type="scientific">Romanomermis culicivorax</name>
    <name type="common">Nematode worm</name>
    <dbReference type="NCBI Taxonomy" id="13658"/>
    <lineage>
        <taxon>Eukaryota</taxon>
        <taxon>Metazoa</taxon>
        <taxon>Ecdysozoa</taxon>
        <taxon>Nematoda</taxon>
        <taxon>Enoplea</taxon>
        <taxon>Dorylaimia</taxon>
        <taxon>Mermithida</taxon>
        <taxon>Mermithoidea</taxon>
        <taxon>Mermithidae</taxon>
        <taxon>Romanomermis</taxon>
    </lineage>
</organism>
<feature type="domain" description="G-protein coupled receptors family 1 profile" evidence="12">
    <location>
        <begin position="124"/>
        <end position="433"/>
    </location>
</feature>
<dbReference type="SUPFAM" id="SSF81321">
    <property type="entry name" value="Family A G protein-coupled receptor-like"/>
    <property type="match status" value="1"/>
</dbReference>
<keyword evidence="5 9" id="KW-0297">G-protein coupled receptor</keyword>
<feature type="transmembrane region" description="Helical" evidence="11">
    <location>
        <begin position="185"/>
        <end position="207"/>
    </location>
</feature>
<feature type="transmembrane region" description="Helical" evidence="11">
    <location>
        <begin position="107"/>
        <end position="132"/>
    </location>
</feature>
<evidence type="ECO:0000256" key="6">
    <source>
        <dbReference type="ARBA" id="ARBA00023136"/>
    </source>
</evidence>
<evidence type="ECO:0000256" key="11">
    <source>
        <dbReference type="SAM" id="Phobius"/>
    </source>
</evidence>
<keyword evidence="8 9" id="KW-0807">Transducer</keyword>
<feature type="transmembrane region" description="Helical" evidence="11">
    <location>
        <begin position="277"/>
        <end position="300"/>
    </location>
</feature>
<keyword evidence="3 9" id="KW-0812">Transmembrane</keyword>
<dbReference type="SMART" id="SM01381">
    <property type="entry name" value="7TM_GPCR_Srsx"/>
    <property type="match status" value="1"/>
</dbReference>
<dbReference type="InterPro" id="IPR017452">
    <property type="entry name" value="GPCR_Rhodpsn_7TM"/>
</dbReference>
<evidence type="ECO:0000256" key="4">
    <source>
        <dbReference type="ARBA" id="ARBA00022989"/>
    </source>
</evidence>
<dbReference type="Pfam" id="PF00001">
    <property type="entry name" value="7tm_1"/>
    <property type="match status" value="1"/>
</dbReference>
<dbReference type="Gene3D" id="1.20.1070.10">
    <property type="entry name" value="Rhodopsin 7-helix transmembrane proteins"/>
    <property type="match status" value="1"/>
</dbReference>
<feature type="transmembrane region" description="Helical" evidence="11">
    <location>
        <begin position="144"/>
        <end position="165"/>
    </location>
</feature>